<evidence type="ECO:0000313" key="2">
    <source>
        <dbReference type="EMBL" id="AKH46395.1"/>
    </source>
</evidence>
<reference evidence="2" key="2">
    <citation type="submission" date="2015-03" db="EMBL/GenBank/DDBJ databases">
        <authorList>
            <person name="Chow C.-E.T."/>
            <person name="Winget D.M."/>
            <person name="White R.A.III."/>
            <person name="Hallam S.J."/>
            <person name="Suttle C.A."/>
        </authorList>
    </citation>
    <scope>NUCLEOTIDE SEQUENCE</scope>
    <source>
        <strain evidence="2">Anoxic3_7</strain>
    </source>
</reference>
<feature type="region of interest" description="Disordered" evidence="1">
    <location>
        <begin position="571"/>
        <end position="597"/>
    </location>
</feature>
<reference evidence="2" key="1">
    <citation type="journal article" date="2015" name="Front. Microbiol.">
        <title>Combining genomic sequencing methods to explore viral diversity and reveal potential virus-host interactions.</title>
        <authorList>
            <person name="Chow C.E."/>
            <person name="Winget D.M."/>
            <person name="White R.A.III."/>
            <person name="Hallam S.J."/>
            <person name="Suttle C.A."/>
        </authorList>
    </citation>
    <scope>NUCLEOTIDE SEQUENCE</scope>
    <source>
        <strain evidence="2">Anoxic3_7</strain>
    </source>
</reference>
<protein>
    <submittedName>
        <fullName evidence="2">Uncharacterized protein</fullName>
    </submittedName>
</protein>
<proteinExistence type="predicted"/>
<feature type="compositionally biased region" description="Polar residues" evidence="1">
    <location>
        <begin position="7"/>
        <end position="23"/>
    </location>
</feature>
<feature type="compositionally biased region" description="Basic residues" evidence="1">
    <location>
        <begin position="587"/>
        <end position="597"/>
    </location>
</feature>
<name>A0A0F7L3C1_9VIRU</name>
<feature type="region of interest" description="Disordered" evidence="1">
    <location>
        <begin position="1"/>
        <end position="28"/>
    </location>
</feature>
<organism evidence="2">
    <name type="scientific">uncultured marine virus</name>
    <dbReference type="NCBI Taxonomy" id="186617"/>
    <lineage>
        <taxon>Viruses</taxon>
        <taxon>environmental samples</taxon>
    </lineage>
</organism>
<evidence type="ECO:0000256" key="1">
    <source>
        <dbReference type="SAM" id="MobiDB-lite"/>
    </source>
</evidence>
<feature type="region of interest" description="Disordered" evidence="1">
    <location>
        <begin position="40"/>
        <end position="71"/>
    </location>
</feature>
<accession>A0A0F7L3C1</accession>
<dbReference type="EMBL" id="KR029582">
    <property type="protein sequence ID" value="AKH46395.1"/>
    <property type="molecule type" value="Genomic_DNA"/>
</dbReference>
<sequence>MAIRQIGNINDPQGTLQAPSAPSVSPRDFVRGKRDEVVAAGPLKQLAPRAPEPQAIPQGEKLDRPPTFGEQVRGGFEKERTIAEGKTRETSERFTEGFEEGKEALRSVDERLDEDRPKSLIPGPLDLARKALPISMGIEKSLEPLFEPLVEPMIDLARDFGNISPKGRDAAIKFVANEYNSLDDTQKAQLEKILQSVEGGAAVLDLIGVGAIFRKPATKFVKEGIEAVADAIPKKKVITKEAAQEAAIVARRTADDQALKKVGFGKGVDEVVATSTPEDKTMLTKVVDTGLENLEREGTFQNNPMKLVGEEVGDLTKDLLEQNRMIGARKGELLNPVKDVLYDTTKKLPEFVDNLSTKLNVSIVDGKPSYVGSLIEKNKAAQEIIDDIYSNLKRPNTFGSVDNFRMRIAGDLKDAKGRADLRNQLDSVVEDMSSSLLQEFDDEFIENNLRFAKSMGSVSDLLKKLGINKNIDEVKNIDIKGEQFVRRLAGNAAGETQEIVDDAIAIAEILGIKAPKNLAGKVRFVETVNRLTGFVAPTAIEGSIQKGVATASKLATNKAGFALDIFASLTGKTPKKKTGGVKEDIKPRKKRLTNKQS</sequence>